<dbReference type="EMBL" id="JAAQPE010000471">
    <property type="protein sequence ID" value="KAF5662010.1"/>
    <property type="molecule type" value="Genomic_DNA"/>
</dbReference>
<reference evidence="5 6" key="2">
    <citation type="submission" date="2020-05" db="EMBL/GenBank/DDBJ databases">
        <title>Identification and distribution of gene clusters putatively required for synthesis of sphingolipid metabolism inhibitors in phylogenetically diverse species of the filamentous fungus Fusarium.</title>
        <authorList>
            <person name="Kim H.-S."/>
            <person name="Busman M."/>
            <person name="Brown D.W."/>
            <person name="Divon H."/>
            <person name="Uhlig S."/>
            <person name="Proctor R.H."/>
        </authorList>
    </citation>
    <scope>NUCLEOTIDE SEQUENCE [LARGE SCALE GENOMIC DNA]</scope>
    <source>
        <strain evidence="5 6">NRRL 25331</strain>
    </source>
</reference>
<dbReference type="PANTHER" id="PTHR37534:SF46">
    <property type="entry name" value="ZN(II)2CYS6 TRANSCRIPTION FACTOR (EUROFUNG)"/>
    <property type="match status" value="1"/>
</dbReference>
<dbReference type="GO" id="GO:0000981">
    <property type="term" value="F:DNA-binding transcription factor activity, RNA polymerase II-specific"/>
    <property type="evidence" value="ECO:0007669"/>
    <property type="project" value="InterPro"/>
</dbReference>
<evidence type="ECO:0000256" key="2">
    <source>
        <dbReference type="ARBA" id="ARBA00023242"/>
    </source>
</evidence>
<name>A0A8H5T3P2_FUSCI</name>
<feature type="domain" description="Zn(2)-C6 fungal-type" evidence="4">
    <location>
        <begin position="9"/>
        <end position="37"/>
    </location>
</feature>
<dbReference type="Proteomes" id="UP000572754">
    <property type="component" value="Unassembled WGS sequence"/>
</dbReference>
<evidence type="ECO:0000313" key="6">
    <source>
        <dbReference type="Proteomes" id="UP000572754"/>
    </source>
</evidence>
<dbReference type="Pfam" id="PF00172">
    <property type="entry name" value="Zn_clus"/>
    <property type="match status" value="1"/>
</dbReference>
<dbReference type="InterPro" id="IPR001138">
    <property type="entry name" value="Zn2Cys6_DnaBD"/>
</dbReference>
<dbReference type="Pfam" id="PF11951">
    <property type="entry name" value="Fungal_trans_2"/>
    <property type="match status" value="1"/>
</dbReference>
<keyword evidence="6" id="KW-1185">Reference proteome</keyword>
<evidence type="ECO:0000256" key="3">
    <source>
        <dbReference type="SAM" id="MobiDB-lite"/>
    </source>
</evidence>
<keyword evidence="2" id="KW-0539">Nucleus</keyword>
<evidence type="ECO:0000259" key="4">
    <source>
        <dbReference type="PROSITE" id="PS50048"/>
    </source>
</evidence>
<dbReference type="GO" id="GO:0008270">
    <property type="term" value="F:zinc ion binding"/>
    <property type="evidence" value="ECO:0007669"/>
    <property type="project" value="InterPro"/>
</dbReference>
<dbReference type="PROSITE" id="PS50048">
    <property type="entry name" value="ZN2_CY6_FUNGAL_2"/>
    <property type="match status" value="1"/>
</dbReference>
<dbReference type="PANTHER" id="PTHR37534">
    <property type="entry name" value="TRANSCRIPTIONAL ACTIVATOR PROTEIN UGA3"/>
    <property type="match status" value="1"/>
</dbReference>
<dbReference type="InterPro" id="IPR036864">
    <property type="entry name" value="Zn2-C6_fun-type_DNA-bd_sf"/>
</dbReference>
<accession>A0A8H5T3P2</accession>
<feature type="region of interest" description="Disordered" evidence="3">
    <location>
        <begin position="62"/>
        <end position="159"/>
    </location>
</feature>
<feature type="compositionally biased region" description="Basic residues" evidence="3">
    <location>
        <begin position="62"/>
        <end position="80"/>
    </location>
</feature>
<comment type="subcellular location">
    <subcellularLocation>
        <location evidence="1">Nucleus</location>
    </subcellularLocation>
</comment>
<feature type="compositionally biased region" description="Basic and acidic residues" evidence="3">
    <location>
        <begin position="104"/>
        <end position="113"/>
    </location>
</feature>
<dbReference type="Gene3D" id="4.10.240.10">
    <property type="entry name" value="Zn(2)-C6 fungal-type DNA-binding domain"/>
    <property type="match status" value="1"/>
</dbReference>
<evidence type="ECO:0000313" key="5">
    <source>
        <dbReference type="EMBL" id="KAF5662010.1"/>
    </source>
</evidence>
<dbReference type="SUPFAM" id="SSF57701">
    <property type="entry name" value="Zn2/Cys6 DNA-binding domain"/>
    <property type="match status" value="1"/>
</dbReference>
<dbReference type="CDD" id="cd00067">
    <property type="entry name" value="GAL4"/>
    <property type="match status" value="1"/>
</dbReference>
<comment type="caution">
    <text evidence="5">The sequence shown here is derived from an EMBL/GenBank/DDBJ whole genome shotgun (WGS) entry which is preliminary data.</text>
</comment>
<sequence length="561" mass="62662">MASTRSRHGCWTCRRRHQRCDEEKPACLNCRSRGAECGGYAVELADFSAYNGPLGQMVSKVTRGRPATRPKTKRDHKKQIKPLSVDKRASPTMPEPSLASCDCRINKVPDTREGQPSPSSHIIASRSESISSVESQAETTKLRNAPGLLSSSLSNTDEDSSRLSWVAGSFEWLDAFAIKDLDFSASFGLPDESHTDRGTSEVLVVGDASFAEVSSIVSPMAHLETIDQYSDECDPFRRESELLNRDLTWPSFPLLHQPSCNIEERLQKHFMTNLSVHLYPVNQAQNPYTTVYAMLAKESRPMLDGILFSSAMHLTNLGHLNHSALKPYRSARQKSFRGAIQTGNNYWALGLTVLLSVAMDVIGTGMDLWSSKLAGCRKLLELGLAKSSGPIDAGQKCALMQFNWMAAMGKTLLMGVRPLSSLEALDCIHRDEIYSKPLDDSDMAFQQQHWWANMPDFRMHLLLREATDLAVEVQKAKDNGDVATILRTMPQVGDLVQRIQNWHPDLSTVAPEYADSVVHFNCLWRQGLLCFVYHDIYHLDSNDERVQGCVESSRDRGIVLK</sequence>
<gene>
    <name evidence="5" type="ORF">FCIRC_11615</name>
</gene>
<dbReference type="InterPro" id="IPR021858">
    <property type="entry name" value="Fun_TF"/>
</dbReference>
<reference evidence="6" key="1">
    <citation type="journal article" date="2020" name="BMC Genomics">
        <title>Correction to: Identification and distribution of gene clusters required for synthesis of sphingolipid metabolism inhibitors in diverse species of the filamentous fungus Fusarium.</title>
        <authorList>
            <person name="Kim H.S."/>
            <person name="Lohmar J.M."/>
            <person name="Busman M."/>
            <person name="Brown D.W."/>
            <person name="Naumann T.A."/>
            <person name="Divon H.H."/>
            <person name="Lysoe E."/>
            <person name="Uhlig S."/>
            <person name="Proctor R.H."/>
        </authorList>
    </citation>
    <scope>NUCLEOTIDE SEQUENCE [LARGE SCALE GENOMIC DNA]</scope>
    <source>
        <strain evidence="6">NRRL 25331</strain>
    </source>
</reference>
<organism evidence="5 6">
    <name type="scientific">Fusarium circinatum</name>
    <name type="common">Pitch canker fungus</name>
    <name type="synonym">Gibberella circinata</name>
    <dbReference type="NCBI Taxonomy" id="48490"/>
    <lineage>
        <taxon>Eukaryota</taxon>
        <taxon>Fungi</taxon>
        <taxon>Dikarya</taxon>
        <taxon>Ascomycota</taxon>
        <taxon>Pezizomycotina</taxon>
        <taxon>Sordariomycetes</taxon>
        <taxon>Hypocreomycetidae</taxon>
        <taxon>Hypocreales</taxon>
        <taxon>Nectriaceae</taxon>
        <taxon>Fusarium</taxon>
        <taxon>Fusarium fujikuroi species complex</taxon>
    </lineage>
</organism>
<dbReference type="SMART" id="SM00066">
    <property type="entry name" value="GAL4"/>
    <property type="match status" value="1"/>
</dbReference>
<proteinExistence type="predicted"/>
<protein>
    <recommendedName>
        <fullName evidence="4">Zn(2)-C6 fungal-type domain-containing protein</fullName>
    </recommendedName>
</protein>
<dbReference type="AlphaFoldDB" id="A0A8H5T3P2"/>
<evidence type="ECO:0000256" key="1">
    <source>
        <dbReference type="ARBA" id="ARBA00004123"/>
    </source>
</evidence>
<dbReference type="PROSITE" id="PS00463">
    <property type="entry name" value="ZN2_CY6_FUNGAL_1"/>
    <property type="match status" value="1"/>
</dbReference>
<dbReference type="GO" id="GO:0005634">
    <property type="term" value="C:nucleus"/>
    <property type="evidence" value="ECO:0007669"/>
    <property type="project" value="UniProtKB-SubCell"/>
</dbReference>
<feature type="compositionally biased region" description="Low complexity" evidence="3">
    <location>
        <begin position="117"/>
        <end position="135"/>
    </location>
</feature>